<proteinExistence type="predicted"/>
<feature type="transmembrane region" description="Helical" evidence="1">
    <location>
        <begin position="67"/>
        <end position="89"/>
    </location>
</feature>
<dbReference type="Proteomes" id="UP000326912">
    <property type="component" value="Unassembled WGS sequence"/>
</dbReference>
<sequence length="229" mass="25146">MDAEEIFAQASTSAELPEGWYAFPLQKGKVISGIVGWIFGILMGSVLLALIAPIVIPFNYQRGTFSIILTTILLGILVFILIGSFYMFVIDCLRLRQAGQHIIVLTKTDFVKREGAKITQVPLENIRHVTARGRAPIDRNPSADENGVGGIQGPAENIMGFIFGRGVTESGQKQRRKRVRTPSSLAFIDDRTDTEVTVVNDNAFGDPFMIAAVLKQHVAAVRGMEVMQK</sequence>
<feature type="transmembrane region" description="Helical" evidence="1">
    <location>
        <begin position="34"/>
        <end position="55"/>
    </location>
</feature>
<name>A0A5J4KHT3_9CHLR</name>
<gene>
    <name evidence="2" type="ORF">KDW_13970</name>
</gene>
<keyword evidence="1" id="KW-0812">Transmembrane</keyword>
<evidence type="ECO:0000256" key="1">
    <source>
        <dbReference type="SAM" id="Phobius"/>
    </source>
</evidence>
<dbReference type="EMBL" id="BKZW01000001">
    <property type="protein sequence ID" value="GER87235.1"/>
    <property type="molecule type" value="Genomic_DNA"/>
</dbReference>
<accession>A0A5J4KHT3</accession>
<reference evidence="2 3" key="1">
    <citation type="submission" date="2019-10" db="EMBL/GenBank/DDBJ databases">
        <title>Dictyobacter vulcani sp. nov., within the class Ktedonobacteria, isolated from soil of volcanic Mt. Zao.</title>
        <authorList>
            <person name="Zheng Y."/>
            <person name="Wang C.M."/>
            <person name="Sakai Y."/>
            <person name="Abe K."/>
            <person name="Yokota A."/>
            <person name="Yabe S."/>
        </authorList>
    </citation>
    <scope>NUCLEOTIDE SEQUENCE [LARGE SCALE GENOMIC DNA]</scope>
    <source>
        <strain evidence="2 3">W12</strain>
    </source>
</reference>
<keyword evidence="1" id="KW-0472">Membrane</keyword>
<evidence type="ECO:0000313" key="2">
    <source>
        <dbReference type="EMBL" id="GER87235.1"/>
    </source>
</evidence>
<comment type="caution">
    <text evidence="2">The sequence shown here is derived from an EMBL/GenBank/DDBJ whole genome shotgun (WGS) entry which is preliminary data.</text>
</comment>
<protein>
    <submittedName>
        <fullName evidence="2">Uncharacterized protein</fullName>
    </submittedName>
</protein>
<evidence type="ECO:0000313" key="3">
    <source>
        <dbReference type="Proteomes" id="UP000326912"/>
    </source>
</evidence>
<keyword evidence="3" id="KW-1185">Reference proteome</keyword>
<dbReference type="AlphaFoldDB" id="A0A5J4KHT3"/>
<keyword evidence="1" id="KW-1133">Transmembrane helix</keyword>
<organism evidence="2 3">
    <name type="scientific">Dictyobacter vulcani</name>
    <dbReference type="NCBI Taxonomy" id="2607529"/>
    <lineage>
        <taxon>Bacteria</taxon>
        <taxon>Bacillati</taxon>
        <taxon>Chloroflexota</taxon>
        <taxon>Ktedonobacteria</taxon>
        <taxon>Ktedonobacterales</taxon>
        <taxon>Dictyobacteraceae</taxon>
        <taxon>Dictyobacter</taxon>
    </lineage>
</organism>
<dbReference type="RefSeq" id="WP_151755257.1">
    <property type="nucleotide sequence ID" value="NZ_BKZW01000001.1"/>
</dbReference>